<keyword evidence="5" id="KW-0809">Transit peptide</keyword>
<evidence type="ECO:0000313" key="10">
    <source>
        <dbReference type="EMBL" id="KRM63505.1"/>
    </source>
</evidence>
<keyword evidence="3" id="KW-0378">Hydrolase</keyword>
<dbReference type="PATRIC" id="fig|1423718.3.peg.560"/>
<dbReference type="InterPro" id="IPR029069">
    <property type="entry name" value="HotDog_dom_sf"/>
</dbReference>
<dbReference type="GO" id="GO:0016297">
    <property type="term" value="F:fatty acyl-[ACP] hydrolase activity"/>
    <property type="evidence" value="ECO:0007669"/>
    <property type="project" value="InterPro"/>
</dbReference>
<dbReference type="Pfam" id="PF01643">
    <property type="entry name" value="Acyl-ACP_TE"/>
    <property type="match status" value="1"/>
</dbReference>
<keyword evidence="7" id="KW-0275">Fatty acid biosynthesis</keyword>
<dbReference type="RefSeq" id="WP_056977207.1">
    <property type="nucleotide sequence ID" value="NZ_AYYP01000061.1"/>
</dbReference>
<dbReference type="AlphaFoldDB" id="A0A0R2A7S7"/>
<keyword evidence="4" id="KW-0276">Fatty acid metabolism</keyword>
<dbReference type="SUPFAM" id="SSF54637">
    <property type="entry name" value="Thioesterase/thiol ester dehydrase-isomerase"/>
    <property type="match status" value="2"/>
</dbReference>
<dbReference type="Proteomes" id="UP000051008">
    <property type="component" value="Unassembled WGS sequence"/>
</dbReference>
<comment type="similarity">
    <text evidence="1">Belongs to the acyl-ACP thioesterase family.</text>
</comment>
<evidence type="ECO:0000256" key="2">
    <source>
        <dbReference type="ARBA" id="ARBA00022516"/>
    </source>
</evidence>
<evidence type="ECO:0000259" key="9">
    <source>
        <dbReference type="Pfam" id="PF20791"/>
    </source>
</evidence>
<dbReference type="GO" id="GO:0000036">
    <property type="term" value="F:acyl carrier activity"/>
    <property type="evidence" value="ECO:0007669"/>
    <property type="project" value="TreeGrafter"/>
</dbReference>
<protein>
    <submittedName>
        <fullName evidence="10">Acyl-acyl carrier protein thioesterase</fullName>
    </submittedName>
</protein>
<dbReference type="EMBL" id="AYYP01000061">
    <property type="protein sequence ID" value="KRM63505.1"/>
    <property type="molecule type" value="Genomic_DNA"/>
</dbReference>
<keyword evidence="11" id="KW-1185">Reference proteome</keyword>
<keyword evidence="2" id="KW-0444">Lipid biosynthesis</keyword>
<proteinExistence type="inferred from homology"/>
<feature type="domain" description="Acyl-ACP thioesterase-like C-terminal" evidence="9">
    <location>
        <begin position="150"/>
        <end position="239"/>
    </location>
</feature>
<dbReference type="Gene3D" id="3.10.129.10">
    <property type="entry name" value="Hotdog Thioesterase"/>
    <property type="match status" value="1"/>
</dbReference>
<dbReference type="InterPro" id="IPR045023">
    <property type="entry name" value="FATA/B"/>
</dbReference>
<keyword evidence="6" id="KW-0443">Lipid metabolism</keyword>
<accession>A0A0R2A7S7</accession>
<evidence type="ECO:0000256" key="7">
    <source>
        <dbReference type="ARBA" id="ARBA00023160"/>
    </source>
</evidence>
<evidence type="ECO:0000256" key="4">
    <source>
        <dbReference type="ARBA" id="ARBA00022832"/>
    </source>
</evidence>
<reference evidence="10 11" key="1">
    <citation type="journal article" date="2015" name="Genome Announc.">
        <title>Expanding the biotechnology potential of lactobacilli through comparative genomics of 213 strains and associated genera.</title>
        <authorList>
            <person name="Sun Z."/>
            <person name="Harris H.M."/>
            <person name="McCann A."/>
            <person name="Guo C."/>
            <person name="Argimon S."/>
            <person name="Zhang W."/>
            <person name="Yang X."/>
            <person name="Jeffery I.B."/>
            <person name="Cooney J.C."/>
            <person name="Kagawa T.F."/>
            <person name="Liu W."/>
            <person name="Song Y."/>
            <person name="Salvetti E."/>
            <person name="Wrobel A."/>
            <person name="Rasinkangas P."/>
            <person name="Parkhill J."/>
            <person name="Rea M.C."/>
            <person name="O'Sullivan O."/>
            <person name="Ritari J."/>
            <person name="Douillard F.P."/>
            <person name="Paul Ross R."/>
            <person name="Yang R."/>
            <person name="Briner A.E."/>
            <person name="Felis G.E."/>
            <person name="de Vos W.M."/>
            <person name="Barrangou R."/>
            <person name="Klaenhammer T.R."/>
            <person name="Caufield P.W."/>
            <person name="Cui Y."/>
            <person name="Zhang H."/>
            <person name="O'Toole P.W."/>
        </authorList>
    </citation>
    <scope>NUCLEOTIDE SEQUENCE [LARGE SCALE GENOMIC DNA]</scope>
    <source>
        <strain evidence="10 11">DSM 20509</strain>
    </source>
</reference>
<evidence type="ECO:0000259" key="8">
    <source>
        <dbReference type="Pfam" id="PF01643"/>
    </source>
</evidence>
<dbReference type="InterPro" id="IPR049427">
    <property type="entry name" value="Acyl-ACP_TE_C"/>
</dbReference>
<evidence type="ECO:0000256" key="1">
    <source>
        <dbReference type="ARBA" id="ARBA00006500"/>
    </source>
</evidence>
<evidence type="ECO:0000256" key="5">
    <source>
        <dbReference type="ARBA" id="ARBA00022946"/>
    </source>
</evidence>
<name>A0A0R2A7S7_9LACO</name>
<evidence type="ECO:0000256" key="6">
    <source>
        <dbReference type="ARBA" id="ARBA00023098"/>
    </source>
</evidence>
<organism evidence="10 11">
    <name type="scientific">Ligilactobacillus agilis DSM 20509</name>
    <dbReference type="NCBI Taxonomy" id="1423718"/>
    <lineage>
        <taxon>Bacteria</taxon>
        <taxon>Bacillati</taxon>
        <taxon>Bacillota</taxon>
        <taxon>Bacilli</taxon>
        <taxon>Lactobacillales</taxon>
        <taxon>Lactobacillaceae</taxon>
        <taxon>Ligilactobacillus</taxon>
    </lineage>
</organism>
<dbReference type="Pfam" id="PF20791">
    <property type="entry name" value="Acyl-ACP_TE_C"/>
    <property type="match status" value="1"/>
</dbReference>
<sequence length="242" mass="27774">MAQEFSEQHRVVYYDTEVTGEMGIGKLVDMMMLASEDHSDSVGVTTQKVLGLGLGWVITQHLLEVKRLPKTNEVVTVSTKAASYNPYFCYRDFWVEAADGEMLAKMHTVFVLMNQAKRKITRILPELVAPFESEYTKKIERNPLPMAPKQPTASNDYGVRFMDIDSNHHVNNVHYFDWMLDVLGADFLTSHRLKKMNIQYKQEVRYGQVATSEVEIADLTSYHQIKVGQDLSCVAQCEWELR</sequence>
<dbReference type="PANTHER" id="PTHR31727:SF6">
    <property type="entry name" value="OLEOYL-ACYL CARRIER PROTEIN THIOESTERASE 1, CHLOROPLASTIC"/>
    <property type="match status" value="1"/>
</dbReference>
<dbReference type="OrthoDB" id="9801517at2"/>
<comment type="caution">
    <text evidence="10">The sequence shown here is derived from an EMBL/GenBank/DDBJ whole genome shotgun (WGS) entry which is preliminary data.</text>
</comment>
<evidence type="ECO:0000256" key="3">
    <source>
        <dbReference type="ARBA" id="ARBA00022801"/>
    </source>
</evidence>
<feature type="domain" description="Acyl-ACP thioesterase N-terminal hotdog" evidence="8">
    <location>
        <begin position="4"/>
        <end position="131"/>
    </location>
</feature>
<dbReference type="PANTHER" id="PTHR31727">
    <property type="entry name" value="OLEOYL-ACYL CARRIER PROTEIN THIOESTERASE 1, CHLOROPLASTIC"/>
    <property type="match status" value="1"/>
</dbReference>
<evidence type="ECO:0000313" key="11">
    <source>
        <dbReference type="Proteomes" id="UP000051008"/>
    </source>
</evidence>
<dbReference type="InterPro" id="IPR002864">
    <property type="entry name" value="Acyl-ACP_thioesterase_NHD"/>
</dbReference>
<dbReference type="CDD" id="cd00586">
    <property type="entry name" value="4HBT"/>
    <property type="match status" value="2"/>
</dbReference>
<gene>
    <name evidence="10" type="ORF">FC14_GL000541</name>
</gene>